<evidence type="ECO:0000259" key="9">
    <source>
        <dbReference type="PROSITE" id="PS50095"/>
    </source>
</evidence>
<dbReference type="GO" id="GO:0016020">
    <property type="term" value="C:membrane"/>
    <property type="evidence" value="ECO:0007669"/>
    <property type="project" value="UniProtKB-SubCell"/>
</dbReference>
<comment type="similarity">
    <text evidence="2">Belongs to the polycystin family.</text>
</comment>
<keyword evidence="4 8" id="KW-1133">Transmembrane helix</keyword>
<dbReference type="InterPro" id="IPR051223">
    <property type="entry name" value="Polycystin"/>
</dbReference>
<feature type="transmembrane region" description="Helical" evidence="8">
    <location>
        <begin position="347"/>
        <end position="368"/>
    </location>
</feature>
<dbReference type="InterPro" id="IPR057244">
    <property type="entry name" value="GAIN_B"/>
</dbReference>
<comment type="caution">
    <text evidence="7">Lacks conserved residue(s) required for the propagation of feature annotation.</text>
</comment>
<dbReference type="SMART" id="SM00303">
    <property type="entry name" value="GPS"/>
    <property type="match status" value="1"/>
</dbReference>
<keyword evidence="5 8" id="KW-0472">Membrane</keyword>
<keyword evidence="12" id="KW-1185">Reference proteome</keyword>
<organism evidence="11 12">
    <name type="scientific">Engystomops pustulosus</name>
    <name type="common">Tungara frog</name>
    <name type="synonym">Physalaemus pustulosus</name>
    <dbReference type="NCBI Taxonomy" id="76066"/>
    <lineage>
        <taxon>Eukaryota</taxon>
        <taxon>Metazoa</taxon>
        <taxon>Chordata</taxon>
        <taxon>Craniata</taxon>
        <taxon>Vertebrata</taxon>
        <taxon>Euteleostomi</taxon>
        <taxon>Amphibia</taxon>
        <taxon>Batrachia</taxon>
        <taxon>Anura</taxon>
        <taxon>Neobatrachia</taxon>
        <taxon>Hyloidea</taxon>
        <taxon>Leptodactylidae</taxon>
        <taxon>Leiuperinae</taxon>
        <taxon>Engystomops</taxon>
    </lineage>
</organism>
<dbReference type="GO" id="GO:0050982">
    <property type="term" value="P:detection of mechanical stimulus"/>
    <property type="evidence" value="ECO:0007669"/>
    <property type="project" value="TreeGrafter"/>
</dbReference>
<evidence type="ECO:0000256" key="7">
    <source>
        <dbReference type="PROSITE-ProRule" id="PRU00152"/>
    </source>
</evidence>
<evidence type="ECO:0000256" key="2">
    <source>
        <dbReference type="ARBA" id="ARBA00007200"/>
    </source>
</evidence>
<dbReference type="PROSITE" id="PS50095">
    <property type="entry name" value="PLAT"/>
    <property type="match status" value="1"/>
</dbReference>
<dbReference type="EMBL" id="WNYA01000007">
    <property type="protein sequence ID" value="KAG8562873.1"/>
    <property type="molecule type" value="Genomic_DNA"/>
</dbReference>
<evidence type="ECO:0000256" key="4">
    <source>
        <dbReference type="ARBA" id="ARBA00022989"/>
    </source>
</evidence>
<dbReference type="SMART" id="SM00308">
    <property type="entry name" value="LH2"/>
    <property type="match status" value="1"/>
</dbReference>
<dbReference type="InterPro" id="IPR001024">
    <property type="entry name" value="PLAT/LH2_dom"/>
</dbReference>
<evidence type="ECO:0000256" key="8">
    <source>
        <dbReference type="SAM" id="Phobius"/>
    </source>
</evidence>
<evidence type="ECO:0000259" key="10">
    <source>
        <dbReference type="PROSITE" id="PS50221"/>
    </source>
</evidence>
<dbReference type="InterPro" id="IPR046338">
    <property type="entry name" value="GAIN_dom_sf"/>
</dbReference>
<evidence type="ECO:0000256" key="6">
    <source>
        <dbReference type="ARBA" id="ARBA00023157"/>
    </source>
</evidence>
<dbReference type="Pfam" id="PF01477">
    <property type="entry name" value="PLAT"/>
    <property type="match status" value="1"/>
</dbReference>
<feature type="transmembrane region" description="Helical" evidence="8">
    <location>
        <begin position="543"/>
        <end position="567"/>
    </location>
</feature>
<evidence type="ECO:0000313" key="11">
    <source>
        <dbReference type="EMBL" id="KAG8562873.1"/>
    </source>
</evidence>
<dbReference type="GO" id="GO:0005262">
    <property type="term" value="F:calcium channel activity"/>
    <property type="evidence" value="ECO:0007669"/>
    <property type="project" value="TreeGrafter"/>
</dbReference>
<dbReference type="Pfam" id="PF01825">
    <property type="entry name" value="GPS"/>
    <property type="match status" value="1"/>
</dbReference>
<evidence type="ECO:0000256" key="1">
    <source>
        <dbReference type="ARBA" id="ARBA00004370"/>
    </source>
</evidence>
<name>A0AAV7AXS3_ENGPU</name>
<dbReference type="Proteomes" id="UP000824782">
    <property type="component" value="Unassembled WGS sequence"/>
</dbReference>
<gene>
    <name evidence="11" type="ORF">GDO81_015845</name>
</gene>
<dbReference type="Gene3D" id="2.60.220.50">
    <property type="match status" value="1"/>
</dbReference>
<accession>A0AAV7AXS3</accession>
<proteinExistence type="inferred from homology"/>
<feature type="transmembrane region" description="Helical" evidence="8">
    <location>
        <begin position="99"/>
        <end position="118"/>
    </location>
</feature>
<evidence type="ECO:0000256" key="5">
    <source>
        <dbReference type="ARBA" id="ARBA00023136"/>
    </source>
</evidence>
<dbReference type="Gene3D" id="2.60.60.20">
    <property type="entry name" value="PLAT/LH2 domain"/>
    <property type="match status" value="1"/>
</dbReference>
<protein>
    <recommendedName>
        <fullName evidence="13">Polycystic kidney disease protein 1-like 2</fullName>
    </recommendedName>
</protein>
<sequence>MISDPAATQVFLVSPSNTYGIQNLQLKVSTFTVQCAFWNSSLQMWSSDGCMVGPQTTLTNVQCLCNHLSFFGSSFLVLPVQIDVTRTAEYFSKISENPVIVVLVACFYLCYILTVLWARRMDLREQMQTRVIVPHDSDPCGLYRYLITVCTGHRRGAGTTAKVWLSLGGADSQFGPILLSDTKHQVFRSGNVDVFILSVPLPLGELKSITLKHEGTGPQKSWYVAQVTIQDIQLKMSWHFLCNTWLAEPPRGDSMSKTFKVANDQELRSFRNIFLQKTLRGLRDEHIWISILNHPARSVFTRVQRVSCCMCLLLCTIVINLMFWELPQTAYPVLISVGSFILTWKDIMIAFESAILMFPVNLLIIYIFRNTQPRENKDTKTKNKKGKQVANARKNPPFQLSFNTVLEDLSGVVRTLSQASQNKLEVDLDQKSNQNFTTLLQIISQLLQKQLTPGSLPSSVPLAQLSSDDLFALFCAHYVSRKLKKVSQDLQKLGNQQIPDNEKLDDFLIQLQALLDILEKSVPPLPAQRSQQKQQIKKKRLPWWFLFIGWSILISISVVSTYFTMMYGFQYGKESSIRWIVSMTLSLFQSIFILQPLKVVGFAVFFALILKKVDEDDGELLDTELGISDEHETSL</sequence>
<evidence type="ECO:0000256" key="3">
    <source>
        <dbReference type="ARBA" id="ARBA00022692"/>
    </source>
</evidence>
<comment type="subcellular location">
    <subcellularLocation>
        <location evidence="1">Membrane</location>
    </subcellularLocation>
</comment>
<dbReference type="InterPro" id="IPR000203">
    <property type="entry name" value="GPS"/>
</dbReference>
<keyword evidence="3 8" id="KW-0812">Transmembrane</keyword>
<dbReference type="AlphaFoldDB" id="A0AAV7AXS3"/>
<feature type="transmembrane region" description="Helical" evidence="8">
    <location>
        <begin position="587"/>
        <end position="610"/>
    </location>
</feature>
<feature type="domain" description="PLAT" evidence="9">
    <location>
        <begin position="143"/>
        <end position="260"/>
    </location>
</feature>
<dbReference type="PROSITE" id="PS50221">
    <property type="entry name" value="GAIN_B"/>
    <property type="match status" value="1"/>
</dbReference>
<keyword evidence="6" id="KW-1015">Disulfide bond</keyword>
<reference evidence="11" key="1">
    <citation type="thesis" date="2020" institute="ProQuest LLC" country="789 East Eisenhower Parkway, Ann Arbor, MI, USA">
        <title>Comparative Genomics and Chromosome Evolution.</title>
        <authorList>
            <person name="Mudd A.B."/>
        </authorList>
    </citation>
    <scope>NUCLEOTIDE SEQUENCE</scope>
    <source>
        <strain evidence="11">237g6f4</strain>
        <tissue evidence="11">Blood</tissue>
    </source>
</reference>
<feature type="domain" description="GAIN-B" evidence="10">
    <location>
        <begin position="1"/>
        <end position="83"/>
    </location>
</feature>
<dbReference type="PANTHER" id="PTHR10877:SF197">
    <property type="entry name" value="POLYCYSTIC KIDNEY DISEASE PROTEIN 1-LIKE 2"/>
    <property type="match status" value="1"/>
</dbReference>
<feature type="transmembrane region" description="Helical" evidence="8">
    <location>
        <begin position="306"/>
        <end position="327"/>
    </location>
</feature>
<dbReference type="SUPFAM" id="SSF49723">
    <property type="entry name" value="Lipase/lipooxygenase domain (PLAT/LH2 domain)"/>
    <property type="match status" value="1"/>
</dbReference>
<dbReference type="InterPro" id="IPR036392">
    <property type="entry name" value="PLAT/LH2_dom_sf"/>
</dbReference>
<evidence type="ECO:0008006" key="13">
    <source>
        <dbReference type="Google" id="ProtNLM"/>
    </source>
</evidence>
<dbReference type="PANTHER" id="PTHR10877">
    <property type="entry name" value="POLYCYSTIN FAMILY MEMBER"/>
    <property type="match status" value="1"/>
</dbReference>
<comment type="caution">
    <text evidence="11">The sequence shown here is derived from an EMBL/GenBank/DDBJ whole genome shotgun (WGS) entry which is preliminary data.</text>
</comment>
<evidence type="ECO:0000313" key="12">
    <source>
        <dbReference type="Proteomes" id="UP000824782"/>
    </source>
</evidence>